<evidence type="ECO:0000256" key="2">
    <source>
        <dbReference type="ARBA" id="ARBA00009773"/>
    </source>
</evidence>
<protein>
    <submittedName>
        <fullName evidence="9">Transmembrane protein</fullName>
    </submittedName>
</protein>
<keyword evidence="4 6" id="KW-1133">Transmembrane helix</keyword>
<keyword evidence="3 6" id="KW-0812">Transmembrane</keyword>
<dbReference type="PANTHER" id="PTHR21716">
    <property type="entry name" value="TRANSMEMBRANE PROTEIN"/>
    <property type="match status" value="1"/>
</dbReference>
<feature type="transmembrane region" description="Helical" evidence="6">
    <location>
        <begin position="20"/>
        <end position="40"/>
    </location>
</feature>
<keyword evidence="8" id="KW-1185">Reference proteome</keyword>
<evidence type="ECO:0000256" key="4">
    <source>
        <dbReference type="ARBA" id="ARBA00022989"/>
    </source>
</evidence>
<feature type="transmembrane region" description="Helical" evidence="6">
    <location>
        <begin position="629"/>
        <end position="648"/>
    </location>
</feature>
<dbReference type="Proteomes" id="UP000280834">
    <property type="component" value="Unassembled WGS sequence"/>
</dbReference>
<dbReference type="InterPro" id="IPR002549">
    <property type="entry name" value="AI-2E-like"/>
</dbReference>
<reference evidence="7 8" key="2">
    <citation type="submission" date="2018-11" db="EMBL/GenBank/DDBJ databases">
        <authorList>
            <consortium name="Pathogen Informatics"/>
        </authorList>
    </citation>
    <scope>NUCLEOTIDE SEQUENCE [LARGE SCALE GENOMIC DNA]</scope>
</reference>
<organism evidence="9">
    <name type="scientific">Brugia timori</name>
    <dbReference type="NCBI Taxonomy" id="42155"/>
    <lineage>
        <taxon>Eukaryota</taxon>
        <taxon>Metazoa</taxon>
        <taxon>Ecdysozoa</taxon>
        <taxon>Nematoda</taxon>
        <taxon>Chromadorea</taxon>
        <taxon>Rhabditida</taxon>
        <taxon>Spirurina</taxon>
        <taxon>Spiruromorpha</taxon>
        <taxon>Filarioidea</taxon>
        <taxon>Onchocercidae</taxon>
        <taxon>Brugia</taxon>
    </lineage>
</organism>
<feature type="transmembrane region" description="Helical" evidence="6">
    <location>
        <begin position="211"/>
        <end position="229"/>
    </location>
</feature>
<evidence type="ECO:0000256" key="3">
    <source>
        <dbReference type="ARBA" id="ARBA00022692"/>
    </source>
</evidence>
<dbReference type="GO" id="GO:0016020">
    <property type="term" value="C:membrane"/>
    <property type="evidence" value="ECO:0007669"/>
    <property type="project" value="UniProtKB-SubCell"/>
</dbReference>
<evidence type="ECO:0000313" key="7">
    <source>
        <dbReference type="EMBL" id="VDO35403.1"/>
    </source>
</evidence>
<evidence type="ECO:0000313" key="8">
    <source>
        <dbReference type="Proteomes" id="UP000280834"/>
    </source>
</evidence>
<keyword evidence="5 6" id="KW-0472">Membrane</keyword>
<proteinExistence type="inferred from homology"/>
<evidence type="ECO:0000256" key="6">
    <source>
        <dbReference type="SAM" id="Phobius"/>
    </source>
</evidence>
<dbReference type="AlphaFoldDB" id="A0A0R3QXC8"/>
<sequence length="695" mass="78248">MSLVEQLMSSSDRWIALQFAFYNALLLALTGICLVGLYAVYKVMYMFLTPLLWATLIGTILFPVKKKFNCAINGWLSRVDNGETPLLVALVLIPYDTFISATDLFLIYLARREGFMILGAYLVLKALNHITFVALLHFLGDLYQNTDHIILFCTKSWVSVFMILYFAAFVGWLYMQEQHCVNKKLARLISVPLWFFGIVKVSSFFGPFSVIVMSGVSATLVTIAAGILTSREVKADPEKAEFKEAEQKSTESNKEKTLDQELTGDFYLQAILGLCALEFAVRHDFVPICILLLAIFTVLRRIGVEVGVQTGLTKKCCMIWKEFHENMKRFIRVTVAGPLRNYFKLIFSSDQAMKNSLRKTVDDFSTVLVMLLLIFGSLFITLLVAFQVHGEVAHLIRLGANLLAQQPDWMLAYARSYTGNQLDKSDIDNYVEQGYLKGRELLAANVRLFVGTQDPVKGELLEKEVVELLDKLYEMWEDRNETTFSSSSSVTKDRMSNIEVFMSISTLREEVVEFVKANVDTIMTVSVAHSVWSFVAGNISTLGTILFTILVIVVNFGLEIFNFFIEITVFLTTLYYLLSSSQDIWLPTKWLSDALPPSHDTTSSAQLYIIPAIEKAISGVFVLSAKMSLFYGLYTYFIHAVFDINVVFIPSIKLLAAVFASIPVMAPCVVCIFGFLELYFAEHEVAAAVLFVLIS</sequence>
<feature type="transmembrane region" description="Helical" evidence="6">
    <location>
        <begin position="654"/>
        <end position="676"/>
    </location>
</feature>
<feature type="transmembrane region" description="Helical" evidence="6">
    <location>
        <begin position="84"/>
        <end position="108"/>
    </location>
</feature>
<feature type="transmembrane region" description="Helical" evidence="6">
    <location>
        <begin position="364"/>
        <end position="388"/>
    </location>
</feature>
<feature type="transmembrane region" description="Helical" evidence="6">
    <location>
        <begin position="149"/>
        <end position="173"/>
    </location>
</feature>
<dbReference type="WBParaSite" id="BTMF_0001240001-mRNA-1">
    <property type="protein sequence ID" value="BTMF_0001240001-mRNA-1"/>
    <property type="gene ID" value="BTMF_0001240001"/>
</dbReference>
<dbReference type="EMBL" id="UZAG01017568">
    <property type="protein sequence ID" value="VDO35403.1"/>
    <property type="molecule type" value="Genomic_DNA"/>
</dbReference>
<feature type="transmembrane region" description="Helical" evidence="6">
    <location>
        <begin position="115"/>
        <end position="137"/>
    </location>
</feature>
<feature type="transmembrane region" description="Helical" evidence="6">
    <location>
        <begin position="560"/>
        <end position="578"/>
    </location>
</feature>
<gene>
    <name evidence="7" type="ORF">BTMF_LOCUS10412</name>
</gene>
<dbReference type="PANTHER" id="PTHR21716:SF4">
    <property type="entry name" value="TRANSMEMBRANE PROTEIN 245"/>
    <property type="match status" value="1"/>
</dbReference>
<reference evidence="9" key="1">
    <citation type="submission" date="2017-02" db="UniProtKB">
        <authorList>
            <consortium name="WormBaseParasite"/>
        </authorList>
    </citation>
    <scope>IDENTIFICATION</scope>
</reference>
<comment type="subcellular location">
    <subcellularLocation>
        <location evidence="1">Membrane</location>
        <topology evidence="1">Multi-pass membrane protein</topology>
    </subcellularLocation>
</comment>
<feature type="transmembrane region" description="Helical" evidence="6">
    <location>
        <begin position="47"/>
        <end position="64"/>
    </location>
</feature>
<name>A0A0R3QXC8_9BILA</name>
<accession>A0A0R3QXC8</accession>
<comment type="similarity">
    <text evidence="2">Belongs to the autoinducer-2 exporter (AI-2E) (TC 2.A.86) family.</text>
</comment>
<evidence type="ECO:0000256" key="1">
    <source>
        <dbReference type="ARBA" id="ARBA00004141"/>
    </source>
</evidence>
<feature type="transmembrane region" description="Helical" evidence="6">
    <location>
        <begin position="531"/>
        <end position="554"/>
    </location>
</feature>
<evidence type="ECO:0000256" key="5">
    <source>
        <dbReference type="ARBA" id="ARBA00023136"/>
    </source>
</evidence>
<evidence type="ECO:0000313" key="9">
    <source>
        <dbReference type="WBParaSite" id="BTMF_0001240001-mRNA-1"/>
    </source>
</evidence>